<sequence length="56" mass="6180">MVCCGGGRIFLQYRLCDRASPVIPQGERDEKRSGRSVSGALQRRRAADRPCQFPGA</sequence>
<protein>
    <submittedName>
        <fullName evidence="2">Uncharacterized protein</fullName>
    </submittedName>
</protein>
<organism evidence="2 3">
    <name type="scientific">Frigoriglobus tundricola</name>
    <dbReference type="NCBI Taxonomy" id="2774151"/>
    <lineage>
        <taxon>Bacteria</taxon>
        <taxon>Pseudomonadati</taxon>
        <taxon>Planctomycetota</taxon>
        <taxon>Planctomycetia</taxon>
        <taxon>Gemmatales</taxon>
        <taxon>Gemmataceae</taxon>
        <taxon>Frigoriglobus</taxon>
    </lineage>
</organism>
<name>A0A6M5YTV3_9BACT</name>
<feature type="region of interest" description="Disordered" evidence="1">
    <location>
        <begin position="24"/>
        <end position="56"/>
    </location>
</feature>
<dbReference type="AlphaFoldDB" id="A0A6M5YTV3"/>
<evidence type="ECO:0000313" key="3">
    <source>
        <dbReference type="Proteomes" id="UP000503447"/>
    </source>
</evidence>
<keyword evidence="3" id="KW-1185">Reference proteome</keyword>
<dbReference type="Proteomes" id="UP000503447">
    <property type="component" value="Chromosome"/>
</dbReference>
<reference evidence="3" key="1">
    <citation type="submission" date="2020-05" db="EMBL/GenBank/DDBJ databases">
        <title>Frigoriglobus tundricola gen. nov., sp. nov., a psychrotolerant cellulolytic planctomycete of the family Gemmataceae with two divergent copies of 16S rRNA gene.</title>
        <authorList>
            <person name="Kulichevskaya I.S."/>
            <person name="Ivanova A.A."/>
            <person name="Naumoff D.G."/>
            <person name="Beletsky A.V."/>
            <person name="Rijpstra W.I.C."/>
            <person name="Sinninghe Damste J.S."/>
            <person name="Mardanov A.V."/>
            <person name="Ravin N.V."/>
            <person name="Dedysh S.N."/>
        </authorList>
    </citation>
    <scope>NUCLEOTIDE SEQUENCE [LARGE SCALE GENOMIC DNA]</scope>
    <source>
        <strain evidence="3">PL17</strain>
    </source>
</reference>
<evidence type="ECO:0000313" key="2">
    <source>
        <dbReference type="EMBL" id="QJW96856.1"/>
    </source>
</evidence>
<proteinExistence type="predicted"/>
<accession>A0A6M5YTV3</accession>
<dbReference type="EMBL" id="CP053452">
    <property type="protein sequence ID" value="QJW96856.1"/>
    <property type="molecule type" value="Genomic_DNA"/>
</dbReference>
<gene>
    <name evidence="2" type="ORF">FTUN_4416</name>
</gene>
<dbReference type="KEGG" id="ftj:FTUN_4416"/>
<evidence type="ECO:0000256" key="1">
    <source>
        <dbReference type="SAM" id="MobiDB-lite"/>
    </source>
</evidence>